<feature type="coiled-coil region" evidence="1">
    <location>
        <begin position="63"/>
        <end position="97"/>
    </location>
</feature>
<accession>K0SDA3</accession>
<evidence type="ECO:0000256" key="1">
    <source>
        <dbReference type="SAM" id="Coils"/>
    </source>
</evidence>
<feature type="compositionally biased region" description="Basic and acidic residues" evidence="2">
    <location>
        <begin position="1"/>
        <end position="19"/>
    </location>
</feature>
<keyword evidence="1" id="KW-0175">Coiled coil</keyword>
<comment type="caution">
    <text evidence="3">The sequence shown here is derived from an EMBL/GenBank/DDBJ whole genome shotgun (WGS) entry which is preliminary data.</text>
</comment>
<gene>
    <name evidence="3" type="ORF">THAOC_20905</name>
</gene>
<feature type="region of interest" description="Disordered" evidence="2">
    <location>
        <begin position="1"/>
        <end position="24"/>
    </location>
</feature>
<dbReference type="AlphaFoldDB" id="K0SDA3"/>
<evidence type="ECO:0000313" key="3">
    <source>
        <dbReference type="EMBL" id="EJK58931.1"/>
    </source>
</evidence>
<keyword evidence="4" id="KW-1185">Reference proteome</keyword>
<evidence type="ECO:0000256" key="2">
    <source>
        <dbReference type="SAM" id="MobiDB-lite"/>
    </source>
</evidence>
<reference evidence="3 4" key="1">
    <citation type="journal article" date="2012" name="Genome Biol.">
        <title>Genome and low-iron response of an oceanic diatom adapted to chronic iron limitation.</title>
        <authorList>
            <person name="Lommer M."/>
            <person name="Specht M."/>
            <person name="Roy A.S."/>
            <person name="Kraemer L."/>
            <person name="Andreson R."/>
            <person name="Gutowska M.A."/>
            <person name="Wolf J."/>
            <person name="Bergner S.V."/>
            <person name="Schilhabel M.B."/>
            <person name="Klostermeier U.C."/>
            <person name="Beiko R.G."/>
            <person name="Rosenstiel P."/>
            <person name="Hippler M."/>
            <person name="Laroche J."/>
        </authorList>
    </citation>
    <scope>NUCLEOTIDE SEQUENCE [LARGE SCALE GENOMIC DNA]</scope>
    <source>
        <strain evidence="3 4">CCMP1005</strain>
    </source>
</reference>
<name>K0SDA3_THAOC</name>
<proteinExistence type="predicted"/>
<protein>
    <submittedName>
        <fullName evidence="3">Uncharacterized protein</fullName>
    </submittedName>
</protein>
<organism evidence="3 4">
    <name type="scientific">Thalassiosira oceanica</name>
    <name type="common">Marine diatom</name>
    <dbReference type="NCBI Taxonomy" id="159749"/>
    <lineage>
        <taxon>Eukaryota</taxon>
        <taxon>Sar</taxon>
        <taxon>Stramenopiles</taxon>
        <taxon>Ochrophyta</taxon>
        <taxon>Bacillariophyta</taxon>
        <taxon>Coscinodiscophyceae</taxon>
        <taxon>Thalassiosirophycidae</taxon>
        <taxon>Thalassiosirales</taxon>
        <taxon>Thalassiosiraceae</taxon>
        <taxon>Thalassiosira</taxon>
    </lineage>
</organism>
<sequence length="189" mass="21446">MEPSRCSRGDEAKKRKLEDPNSEGSLVACDTVDLKALLDQHTDQMRRMQSQIDGLVAINSTLQARLDDQAESQAQEVNELREKSDVLELRCGSLERSIQVLRKDVNWTYSAPSIPRIHWIEQGREEEYADNMENNIGYIKAEARRIRNGENIDCTCLDFYGQMAVLHDDALLPHFQELADAIQLSNGIG</sequence>
<dbReference type="Proteomes" id="UP000266841">
    <property type="component" value="Unassembled WGS sequence"/>
</dbReference>
<evidence type="ECO:0000313" key="4">
    <source>
        <dbReference type="Proteomes" id="UP000266841"/>
    </source>
</evidence>
<feature type="non-terminal residue" evidence="3">
    <location>
        <position position="189"/>
    </location>
</feature>
<dbReference type="OrthoDB" id="6500038at2759"/>
<dbReference type="EMBL" id="AGNL01023949">
    <property type="protein sequence ID" value="EJK58931.1"/>
    <property type="molecule type" value="Genomic_DNA"/>
</dbReference>